<evidence type="ECO:0000259" key="3">
    <source>
        <dbReference type="SMART" id="SM01027"/>
    </source>
</evidence>
<dbReference type="STRING" id="472759.Nhal_0109"/>
<sequence length="482" mass="53615">MSREQRTLQIQFLGAAGEVTGSCHLVQVGEKKILLDCGLIQGRPKDEARNREPFPFDPETIDAVVLSHAHIDHSGRLPLLIKSGYSGPVYTHRATADLCRTMLRDAGFLSEKDAEWENRKRERKGLPLVEPLFTIQDVEAALGQFKELDYGRQQTILPGVSIRLSDAGHILGSAVTELWLSQNGQVRKLVYSGDLGRSGMPILADPTPIQDADLVVMESTYGNRLHRTWVQTLTELKGIFNDTLTNGKGNILIPAFAVGRTQEILYLFAKYYEEWGLERWYIFLDSPMAAEATDTYARNSQLFDRESSEMWRRHQEHSLLPNLRFTRTAQESMQLNKIRSGAIIIAGSGMCDGGRIKHHLKHNAWRKDCHIIITGYQASGTLGRSLVDGAKYIKLWGETIRVAASVHTVGGLSAHADQAGLMNWYAHFQGRPPLVLVHGEAVAAEGLAKRLREDLAAPVRIAQPASQMDLGHLGNFIGSPEK</sequence>
<dbReference type="InterPro" id="IPR001279">
    <property type="entry name" value="Metallo-B-lactamas"/>
</dbReference>
<evidence type="ECO:0000313" key="5">
    <source>
        <dbReference type="Proteomes" id="UP000001844"/>
    </source>
</evidence>
<organism evidence="4 5">
    <name type="scientific">Nitrosococcus halophilus (strain Nc4)</name>
    <dbReference type="NCBI Taxonomy" id="472759"/>
    <lineage>
        <taxon>Bacteria</taxon>
        <taxon>Pseudomonadati</taxon>
        <taxon>Pseudomonadota</taxon>
        <taxon>Gammaproteobacteria</taxon>
        <taxon>Chromatiales</taxon>
        <taxon>Chromatiaceae</taxon>
        <taxon>Nitrosococcus</taxon>
    </lineage>
</organism>
<dbReference type="InterPro" id="IPR011108">
    <property type="entry name" value="RMMBL"/>
</dbReference>
<dbReference type="InterPro" id="IPR022712">
    <property type="entry name" value="Beta_Casp"/>
</dbReference>
<dbReference type="Pfam" id="PF00753">
    <property type="entry name" value="Lactamase_B"/>
    <property type="match status" value="1"/>
</dbReference>
<evidence type="ECO:0000256" key="1">
    <source>
        <dbReference type="ARBA" id="ARBA00022801"/>
    </source>
</evidence>
<protein>
    <submittedName>
        <fullName evidence="4">Beta-lactamase domain protein</fullName>
    </submittedName>
</protein>
<dbReference type="Gene3D" id="3.60.15.10">
    <property type="entry name" value="Ribonuclease Z/Hydroxyacylglutathione hydrolase-like"/>
    <property type="match status" value="1"/>
</dbReference>
<dbReference type="KEGG" id="nhl:Nhal_0109"/>
<dbReference type="eggNOG" id="COG1236">
    <property type="taxonomic scope" value="Bacteria"/>
</dbReference>
<dbReference type="Pfam" id="PF10996">
    <property type="entry name" value="Beta-Casp"/>
    <property type="match status" value="1"/>
</dbReference>
<keyword evidence="1" id="KW-0378">Hydrolase</keyword>
<dbReference type="SMART" id="SM01027">
    <property type="entry name" value="Beta-Casp"/>
    <property type="match status" value="1"/>
</dbReference>
<dbReference type="AlphaFoldDB" id="D5C4Q6"/>
<dbReference type="GO" id="GO:0016787">
    <property type="term" value="F:hydrolase activity"/>
    <property type="evidence" value="ECO:0007669"/>
    <property type="project" value="UniProtKB-KW"/>
</dbReference>
<dbReference type="OrthoDB" id="9803916at2"/>
<feature type="domain" description="Beta-Casp" evidence="3">
    <location>
        <begin position="261"/>
        <end position="386"/>
    </location>
</feature>
<dbReference type="Pfam" id="PF07521">
    <property type="entry name" value="RMMBL"/>
    <property type="match status" value="1"/>
</dbReference>
<dbReference type="SUPFAM" id="SSF56281">
    <property type="entry name" value="Metallo-hydrolase/oxidoreductase"/>
    <property type="match status" value="1"/>
</dbReference>
<dbReference type="HOGENOM" id="CLU_009673_5_2_6"/>
<evidence type="ECO:0000313" key="4">
    <source>
        <dbReference type="EMBL" id="ADE13329.1"/>
    </source>
</evidence>
<dbReference type="PANTHER" id="PTHR11203">
    <property type="entry name" value="CLEAVAGE AND POLYADENYLATION SPECIFICITY FACTOR FAMILY MEMBER"/>
    <property type="match status" value="1"/>
</dbReference>
<keyword evidence="5" id="KW-1185">Reference proteome</keyword>
<evidence type="ECO:0000259" key="2">
    <source>
        <dbReference type="SMART" id="SM00849"/>
    </source>
</evidence>
<dbReference type="Gene3D" id="3.40.50.10890">
    <property type="match status" value="1"/>
</dbReference>
<dbReference type="InterPro" id="IPR050698">
    <property type="entry name" value="MBL"/>
</dbReference>
<dbReference type="SMART" id="SM00849">
    <property type="entry name" value="Lactamase_B"/>
    <property type="match status" value="1"/>
</dbReference>
<reference evidence="5" key="1">
    <citation type="submission" date="2010-04" db="EMBL/GenBank/DDBJ databases">
        <title>Complete genome sequence of Nitrosococcus halophilus Nc4, a salt-adapted, aerobic obligate ammonia-oxidizing sulfur purple bacterium.</title>
        <authorList>
            <consortium name="US DOE Joint Genome Institute"/>
            <person name="Campbell M.A."/>
            <person name="Malfatti S.A."/>
            <person name="Chain P.S.G."/>
            <person name="Heidelberg J.F."/>
            <person name="Ward B.B."/>
            <person name="Klotz M.G."/>
        </authorList>
    </citation>
    <scope>NUCLEOTIDE SEQUENCE [LARGE SCALE GENOMIC DNA]</scope>
    <source>
        <strain evidence="5">Nc4</strain>
    </source>
</reference>
<name>D5C4Q6_NITHN</name>
<dbReference type="GO" id="GO:0004521">
    <property type="term" value="F:RNA endonuclease activity"/>
    <property type="evidence" value="ECO:0007669"/>
    <property type="project" value="TreeGrafter"/>
</dbReference>
<gene>
    <name evidence="4" type="ordered locus">Nhal_0109</name>
</gene>
<dbReference type="PANTHER" id="PTHR11203:SF37">
    <property type="entry name" value="INTEGRATOR COMPLEX SUBUNIT 11"/>
    <property type="match status" value="1"/>
</dbReference>
<dbReference type="Proteomes" id="UP000001844">
    <property type="component" value="Chromosome"/>
</dbReference>
<dbReference type="EMBL" id="CP001798">
    <property type="protein sequence ID" value="ADE13329.1"/>
    <property type="molecule type" value="Genomic_DNA"/>
</dbReference>
<dbReference type="InterPro" id="IPR036866">
    <property type="entry name" value="RibonucZ/Hydroxyglut_hydro"/>
</dbReference>
<feature type="domain" description="Metallo-beta-lactamase" evidence="2">
    <location>
        <begin position="20"/>
        <end position="248"/>
    </location>
</feature>
<proteinExistence type="predicted"/>
<dbReference type="CDD" id="cd16295">
    <property type="entry name" value="TTHA0252-CPSF-like_MBL-fold"/>
    <property type="match status" value="1"/>
</dbReference>
<accession>D5C4Q6</accession>